<dbReference type="Proteomes" id="UP000789396">
    <property type="component" value="Unassembled WGS sequence"/>
</dbReference>
<feature type="non-terminal residue" evidence="1">
    <location>
        <position position="44"/>
    </location>
</feature>
<name>A0A9N9P320_9GLOM</name>
<keyword evidence="2" id="KW-1185">Reference proteome</keyword>
<reference evidence="1" key="1">
    <citation type="submission" date="2021-06" db="EMBL/GenBank/DDBJ databases">
        <authorList>
            <person name="Kallberg Y."/>
            <person name="Tangrot J."/>
            <person name="Rosling A."/>
        </authorList>
    </citation>
    <scope>NUCLEOTIDE SEQUENCE</scope>
    <source>
        <strain evidence="1">IN212</strain>
    </source>
</reference>
<dbReference type="EMBL" id="CAJVPZ010054776">
    <property type="protein sequence ID" value="CAG8783560.1"/>
    <property type="molecule type" value="Genomic_DNA"/>
</dbReference>
<proteinExistence type="predicted"/>
<evidence type="ECO:0000313" key="2">
    <source>
        <dbReference type="Proteomes" id="UP000789396"/>
    </source>
</evidence>
<organism evidence="1 2">
    <name type="scientific">Racocetra fulgida</name>
    <dbReference type="NCBI Taxonomy" id="60492"/>
    <lineage>
        <taxon>Eukaryota</taxon>
        <taxon>Fungi</taxon>
        <taxon>Fungi incertae sedis</taxon>
        <taxon>Mucoromycota</taxon>
        <taxon>Glomeromycotina</taxon>
        <taxon>Glomeromycetes</taxon>
        <taxon>Diversisporales</taxon>
        <taxon>Gigasporaceae</taxon>
        <taxon>Racocetra</taxon>
    </lineage>
</organism>
<protein>
    <submittedName>
        <fullName evidence="1">2245_t:CDS:1</fullName>
    </submittedName>
</protein>
<sequence>FQNLVKLTDLMKDELVNVNANSLQKPTLKKDNHHLVRSNSAQFE</sequence>
<feature type="non-terminal residue" evidence="1">
    <location>
        <position position="1"/>
    </location>
</feature>
<comment type="caution">
    <text evidence="1">The sequence shown here is derived from an EMBL/GenBank/DDBJ whole genome shotgun (WGS) entry which is preliminary data.</text>
</comment>
<evidence type="ECO:0000313" key="1">
    <source>
        <dbReference type="EMBL" id="CAG8783560.1"/>
    </source>
</evidence>
<dbReference type="OrthoDB" id="2333764at2759"/>
<dbReference type="AlphaFoldDB" id="A0A9N9P320"/>
<accession>A0A9N9P320</accession>
<gene>
    <name evidence="1" type="ORF">RFULGI_LOCUS16041</name>
</gene>